<dbReference type="HOGENOM" id="CLU_2590300_0_0_1"/>
<dbReference type="InterPro" id="IPR013087">
    <property type="entry name" value="Znf_C2H2_type"/>
</dbReference>
<gene>
    <name evidence="3" type="ORF">PIIN_11842</name>
</gene>
<keyword evidence="1" id="KW-0863">Zinc-finger</keyword>
<dbReference type="PROSITE" id="PS50157">
    <property type="entry name" value="ZINC_FINGER_C2H2_2"/>
    <property type="match status" value="1"/>
</dbReference>
<evidence type="ECO:0000313" key="4">
    <source>
        <dbReference type="Proteomes" id="UP000007148"/>
    </source>
</evidence>
<dbReference type="AlphaFoldDB" id="G4TB64"/>
<evidence type="ECO:0000313" key="3">
    <source>
        <dbReference type="EMBL" id="CCA68540.1"/>
    </source>
</evidence>
<dbReference type="GO" id="GO:0008270">
    <property type="term" value="F:zinc ion binding"/>
    <property type="evidence" value="ECO:0007669"/>
    <property type="project" value="UniProtKB-KW"/>
</dbReference>
<dbReference type="eggNOG" id="ENOG502SV21">
    <property type="taxonomic scope" value="Eukaryota"/>
</dbReference>
<proteinExistence type="predicted"/>
<keyword evidence="4" id="KW-1185">Reference proteome</keyword>
<keyword evidence="1" id="KW-0479">Metal-binding</keyword>
<evidence type="ECO:0000259" key="2">
    <source>
        <dbReference type="PROSITE" id="PS50157"/>
    </source>
</evidence>
<sequence length="93" mass="10532">MTTKQLLPPITRGVVALRDVATTKEQIAANGVGKRASPQDTPIFICELNACNRLFPSRDRLALHRKRDHNTDDVFTDVLTWNSESNPQDQMRE</sequence>
<dbReference type="Proteomes" id="UP000007148">
    <property type="component" value="Unassembled WGS sequence"/>
</dbReference>
<feature type="domain" description="C2H2-type" evidence="2">
    <location>
        <begin position="44"/>
        <end position="74"/>
    </location>
</feature>
<protein>
    <recommendedName>
        <fullName evidence="2">C2H2-type domain-containing protein</fullName>
    </recommendedName>
</protein>
<comment type="caution">
    <text evidence="3">The sequence shown here is derived from an EMBL/GenBank/DDBJ whole genome shotgun (WGS) entry which is preliminary data.</text>
</comment>
<name>G4TB64_SERID</name>
<accession>G4TB64</accession>
<keyword evidence="1" id="KW-0862">Zinc</keyword>
<organism evidence="3 4">
    <name type="scientific">Serendipita indica (strain DSM 11827)</name>
    <name type="common">Root endophyte fungus</name>
    <name type="synonym">Piriformospora indica</name>
    <dbReference type="NCBI Taxonomy" id="1109443"/>
    <lineage>
        <taxon>Eukaryota</taxon>
        <taxon>Fungi</taxon>
        <taxon>Dikarya</taxon>
        <taxon>Basidiomycota</taxon>
        <taxon>Agaricomycotina</taxon>
        <taxon>Agaricomycetes</taxon>
        <taxon>Sebacinales</taxon>
        <taxon>Serendipitaceae</taxon>
        <taxon>Serendipita</taxon>
    </lineage>
</organism>
<dbReference type="PROSITE" id="PS00028">
    <property type="entry name" value="ZINC_FINGER_C2H2_1"/>
    <property type="match status" value="1"/>
</dbReference>
<dbReference type="OrthoDB" id="3222551at2759"/>
<dbReference type="EMBL" id="CAFZ01000035">
    <property type="protein sequence ID" value="CCA68540.1"/>
    <property type="molecule type" value="Genomic_DNA"/>
</dbReference>
<dbReference type="InParanoid" id="G4TB64"/>
<reference evidence="3 4" key="1">
    <citation type="journal article" date="2011" name="PLoS Pathog.">
        <title>Endophytic Life Strategies Decoded by Genome and Transcriptome Analyses of the Mutualistic Root Symbiont Piriformospora indica.</title>
        <authorList>
            <person name="Zuccaro A."/>
            <person name="Lahrmann U."/>
            <person name="Guldener U."/>
            <person name="Langen G."/>
            <person name="Pfiffi S."/>
            <person name="Biedenkopf D."/>
            <person name="Wong P."/>
            <person name="Samans B."/>
            <person name="Grimm C."/>
            <person name="Basiewicz M."/>
            <person name="Murat C."/>
            <person name="Martin F."/>
            <person name="Kogel K.H."/>
        </authorList>
    </citation>
    <scope>NUCLEOTIDE SEQUENCE [LARGE SCALE GENOMIC DNA]</scope>
    <source>
        <strain evidence="3 4">DSM 11827</strain>
    </source>
</reference>
<dbReference type="OMA" id="CYRLFPS"/>
<evidence type="ECO:0000256" key="1">
    <source>
        <dbReference type="PROSITE-ProRule" id="PRU00042"/>
    </source>
</evidence>